<dbReference type="EMBL" id="FXWG01000001">
    <property type="protein sequence ID" value="SMQ60923.1"/>
    <property type="molecule type" value="Genomic_DNA"/>
</dbReference>
<dbReference type="InterPro" id="IPR001789">
    <property type="entry name" value="Sig_transdc_resp-reg_receiver"/>
</dbReference>
<evidence type="ECO:0000259" key="4">
    <source>
        <dbReference type="PROSITE" id="PS50110"/>
    </source>
</evidence>
<dbReference type="InterPro" id="IPR000792">
    <property type="entry name" value="Tscrpt_reg_LuxR_C"/>
</dbReference>
<dbReference type="PROSITE" id="PS50110">
    <property type="entry name" value="RESPONSE_REGULATORY"/>
    <property type="match status" value="1"/>
</dbReference>
<dbReference type="PRINTS" id="PR00038">
    <property type="entry name" value="HTHLUXR"/>
</dbReference>
<dbReference type="GO" id="GO:0000160">
    <property type="term" value="P:phosphorelay signal transduction system"/>
    <property type="evidence" value="ECO:0007669"/>
    <property type="project" value="InterPro"/>
</dbReference>
<dbReference type="InterPro" id="IPR016032">
    <property type="entry name" value="Sig_transdc_resp-reg_C-effctor"/>
</dbReference>
<keyword evidence="6" id="KW-1185">Reference proteome</keyword>
<evidence type="ECO:0000259" key="3">
    <source>
        <dbReference type="PROSITE" id="PS50043"/>
    </source>
</evidence>
<feature type="domain" description="Response regulatory" evidence="4">
    <location>
        <begin position="4"/>
        <end position="117"/>
    </location>
</feature>
<comment type="caution">
    <text evidence="2">Lacks conserved residue(s) required for the propagation of feature annotation.</text>
</comment>
<sequence>MSSDLCLISLNDISREGLHRILSANGFNVLMSCRGVERVAKAGLDADFTVLIDLPDRTAQLDAIRQIAAEYESARIAVLVDQFEMDRLIECFDAGVDGYIVKSMNSDPLITALQLVAMGEKVLPSQLADVLGRHNFDQAMPAPDLEHEMEDAKLSLRERDVLCCLMAGYSNKVIARELDVCEATVKVHVKAILRKLDVSNRTQAAMWASTRGFSNYHSASQDRVAVGNG</sequence>
<dbReference type="PROSITE" id="PS50043">
    <property type="entry name" value="HTH_LUXR_2"/>
    <property type="match status" value="1"/>
</dbReference>
<dbReference type="GO" id="GO:0003677">
    <property type="term" value="F:DNA binding"/>
    <property type="evidence" value="ECO:0007669"/>
    <property type="project" value="UniProtKB-KW"/>
</dbReference>
<dbReference type="InterPro" id="IPR039420">
    <property type="entry name" value="WalR-like"/>
</dbReference>
<dbReference type="SUPFAM" id="SSF46894">
    <property type="entry name" value="C-terminal effector domain of the bipartite response regulators"/>
    <property type="match status" value="1"/>
</dbReference>
<proteinExistence type="predicted"/>
<evidence type="ECO:0000313" key="5">
    <source>
        <dbReference type="EMBL" id="SMQ60923.1"/>
    </source>
</evidence>
<dbReference type="PANTHER" id="PTHR43214">
    <property type="entry name" value="TWO-COMPONENT RESPONSE REGULATOR"/>
    <property type="match status" value="1"/>
</dbReference>
<organism evidence="5 6">
    <name type="scientific">Altererythrobacter xiamenensis</name>
    <dbReference type="NCBI Taxonomy" id="1316679"/>
    <lineage>
        <taxon>Bacteria</taxon>
        <taxon>Pseudomonadati</taxon>
        <taxon>Pseudomonadota</taxon>
        <taxon>Alphaproteobacteria</taxon>
        <taxon>Sphingomonadales</taxon>
        <taxon>Erythrobacteraceae</taxon>
        <taxon>Altererythrobacter</taxon>
    </lineage>
</organism>
<dbReference type="InterPro" id="IPR011006">
    <property type="entry name" value="CheY-like_superfamily"/>
</dbReference>
<dbReference type="PROSITE" id="PS00622">
    <property type="entry name" value="HTH_LUXR_1"/>
    <property type="match status" value="1"/>
</dbReference>
<evidence type="ECO:0000313" key="6">
    <source>
        <dbReference type="Proteomes" id="UP000194420"/>
    </source>
</evidence>
<dbReference type="AlphaFoldDB" id="A0A1Y6EL70"/>
<dbReference type="SMART" id="SM00421">
    <property type="entry name" value="HTH_LUXR"/>
    <property type="match status" value="1"/>
</dbReference>
<gene>
    <name evidence="5" type="ORF">SAMN06297468_0484</name>
</gene>
<reference evidence="6" key="1">
    <citation type="submission" date="2017-04" db="EMBL/GenBank/DDBJ databases">
        <authorList>
            <person name="Varghese N."/>
            <person name="Submissions S."/>
        </authorList>
    </citation>
    <scope>NUCLEOTIDE SEQUENCE [LARGE SCALE GENOMIC DNA]</scope>
</reference>
<protein>
    <submittedName>
        <fullName evidence="5">Two component transcriptional regulator, LuxR family</fullName>
    </submittedName>
</protein>
<feature type="domain" description="HTH luxR-type" evidence="3">
    <location>
        <begin position="147"/>
        <end position="212"/>
    </location>
</feature>
<evidence type="ECO:0000256" key="2">
    <source>
        <dbReference type="PROSITE-ProRule" id="PRU00169"/>
    </source>
</evidence>
<dbReference type="Proteomes" id="UP000194420">
    <property type="component" value="Unassembled WGS sequence"/>
</dbReference>
<name>A0A1Y6EL70_9SPHN</name>
<dbReference type="GO" id="GO:0006355">
    <property type="term" value="P:regulation of DNA-templated transcription"/>
    <property type="evidence" value="ECO:0007669"/>
    <property type="project" value="InterPro"/>
</dbReference>
<dbReference type="Pfam" id="PF00196">
    <property type="entry name" value="GerE"/>
    <property type="match status" value="1"/>
</dbReference>
<evidence type="ECO:0000256" key="1">
    <source>
        <dbReference type="ARBA" id="ARBA00023125"/>
    </source>
</evidence>
<dbReference type="SUPFAM" id="SSF52172">
    <property type="entry name" value="CheY-like"/>
    <property type="match status" value="1"/>
</dbReference>
<accession>A0A1Y6EL70</accession>
<dbReference type="CDD" id="cd06170">
    <property type="entry name" value="LuxR_C_like"/>
    <property type="match status" value="1"/>
</dbReference>
<dbReference type="PANTHER" id="PTHR43214:SF42">
    <property type="entry name" value="TRANSCRIPTIONAL REGULATORY PROTEIN DESR"/>
    <property type="match status" value="1"/>
</dbReference>
<dbReference type="Gene3D" id="3.40.50.2300">
    <property type="match status" value="1"/>
</dbReference>
<keyword evidence="1" id="KW-0238">DNA-binding</keyword>